<keyword evidence="2" id="KW-1133">Transmembrane helix</keyword>
<dbReference type="InterPro" id="IPR051675">
    <property type="entry name" value="Endo/Exo/Phosphatase_dom_1"/>
</dbReference>
<dbReference type="Gene3D" id="1.10.150.320">
    <property type="entry name" value="Photosystem II 12 kDa extrinsic protein"/>
    <property type="match status" value="1"/>
</dbReference>
<gene>
    <name evidence="3" type="ORF">CLI86_05275</name>
</gene>
<sequence>MDWRDFFYFSRGERRGLIVLLCLIALAGILMLLKSPSSDQEQPTHGDTTSVRQMSPANTSEGPADYPTVQPPRQPAGRPRPAASRTHETTGERIKRLTDPRPRYPRTQKLPQGSTLELNTADTTDLRKIPGIGSTFSKRIVKYRNLLGGYADVSQLAEVYGIDEEKYTALAPWFTVDPTRIRRLNVNRLPEDSLRRHPYIDYRQAKLMVRLRRQQGGLTGWHDLMLLEEFTDADRHRLEPYLSFEK</sequence>
<accession>A0A2A6E7Z0</accession>
<keyword evidence="2" id="KW-0812">Transmembrane</keyword>
<dbReference type="Pfam" id="PF12836">
    <property type="entry name" value="HHH_3"/>
    <property type="match status" value="1"/>
</dbReference>
<proteinExistence type="predicted"/>
<name>A0A2A6E7Z0_TANFO</name>
<dbReference type="AlphaFoldDB" id="A0A2A6E7Z0"/>
<dbReference type="PANTHER" id="PTHR21180">
    <property type="entry name" value="ENDONUCLEASE/EXONUCLEASE/PHOSPHATASE FAMILY DOMAIN-CONTAINING PROTEIN 1"/>
    <property type="match status" value="1"/>
</dbReference>
<reference evidence="3 4" key="1">
    <citation type="submission" date="2017-09" db="EMBL/GenBank/DDBJ databases">
        <title>Phase variable restriction modification systems are present in the genome sequences of periodontal pathogens Prevotella intermedia, Tannerella forsythia and Porphyromonas gingivalis.</title>
        <authorList>
            <person name="Haigh R.D."/>
            <person name="Crawford L."/>
            <person name="Ralph J."/>
            <person name="Wanford J."/>
            <person name="Vartoukian S.R."/>
            <person name="Hijazib K."/>
            <person name="Wade W."/>
            <person name="Oggioni M.R."/>
        </authorList>
    </citation>
    <scope>NUCLEOTIDE SEQUENCE [LARGE SCALE GENOMIC DNA]</scope>
    <source>
        <strain evidence="3 4">WW11663</strain>
    </source>
</reference>
<dbReference type="OMA" id="AMAWIAI"/>
<evidence type="ECO:0000313" key="3">
    <source>
        <dbReference type="EMBL" id="PDP44083.1"/>
    </source>
</evidence>
<dbReference type="GeneID" id="34758610"/>
<dbReference type="PANTHER" id="PTHR21180:SF32">
    <property type="entry name" value="ENDONUCLEASE_EXONUCLEASE_PHOSPHATASE FAMILY DOMAIN-CONTAINING PROTEIN 1"/>
    <property type="match status" value="1"/>
</dbReference>
<evidence type="ECO:0000256" key="2">
    <source>
        <dbReference type="SAM" id="Phobius"/>
    </source>
</evidence>
<dbReference type="Proteomes" id="UP000219259">
    <property type="component" value="Unassembled WGS sequence"/>
</dbReference>
<dbReference type="SUPFAM" id="SSF47781">
    <property type="entry name" value="RuvA domain 2-like"/>
    <property type="match status" value="2"/>
</dbReference>
<keyword evidence="2" id="KW-0472">Membrane</keyword>
<organism evidence="3 4">
    <name type="scientific">Tannerella forsythia</name>
    <name type="common">Bacteroides forsythus</name>
    <dbReference type="NCBI Taxonomy" id="28112"/>
    <lineage>
        <taxon>Bacteria</taxon>
        <taxon>Pseudomonadati</taxon>
        <taxon>Bacteroidota</taxon>
        <taxon>Bacteroidia</taxon>
        <taxon>Bacteroidales</taxon>
        <taxon>Tannerellaceae</taxon>
        <taxon>Tannerella</taxon>
    </lineage>
</organism>
<dbReference type="GO" id="GO:0015627">
    <property type="term" value="C:type II protein secretion system complex"/>
    <property type="evidence" value="ECO:0007669"/>
    <property type="project" value="TreeGrafter"/>
</dbReference>
<dbReference type="RefSeq" id="WP_014224774.1">
    <property type="nucleotide sequence ID" value="NZ_CAJPTF010000049.1"/>
</dbReference>
<evidence type="ECO:0000313" key="4">
    <source>
        <dbReference type="Proteomes" id="UP000219259"/>
    </source>
</evidence>
<feature type="compositionally biased region" description="Basic and acidic residues" evidence="1">
    <location>
        <begin position="85"/>
        <end position="102"/>
    </location>
</feature>
<feature type="region of interest" description="Disordered" evidence="1">
    <location>
        <begin position="37"/>
        <end position="114"/>
    </location>
</feature>
<evidence type="ECO:0000256" key="1">
    <source>
        <dbReference type="SAM" id="MobiDB-lite"/>
    </source>
</evidence>
<feature type="compositionally biased region" description="Polar residues" evidence="1">
    <location>
        <begin position="37"/>
        <end position="61"/>
    </location>
</feature>
<comment type="caution">
    <text evidence="3">The sequence shown here is derived from an EMBL/GenBank/DDBJ whole genome shotgun (WGS) entry which is preliminary data.</text>
</comment>
<feature type="transmembrane region" description="Helical" evidence="2">
    <location>
        <begin position="16"/>
        <end position="33"/>
    </location>
</feature>
<dbReference type="GO" id="GO:0015628">
    <property type="term" value="P:protein secretion by the type II secretion system"/>
    <property type="evidence" value="ECO:0007669"/>
    <property type="project" value="TreeGrafter"/>
</dbReference>
<dbReference type="EMBL" id="NSLJ01000010">
    <property type="protein sequence ID" value="PDP44083.1"/>
    <property type="molecule type" value="Genomic_DNA"/>
</dbReference>
<protein>
    <submittedName>
        <fullName evidence="3">Competence protein ComEA</fullName>
    </submittedName>
</protein>
<dbReference type="InterPro" id="IPR010994">
    <property type="entry name" value="RuvA_2-like"/>
</dbReference>